<sequence length="478" mass="51177">MQTGIHNANPSQSSTGALHRAYVWWIALVAALGGLLFGYDWVVIGGAKPFYEAYFHLSSANLIGWANSCALIGCLVGALIAGEAGRRFGRKKVLLLSALVFAVSSLCTGWASVFAAFIVWRITGGVAIGLASNISPLYIAEVSPAAWRGRLVSLNQLAIVIGILAAQIANWLIAQKVPTGAMVLAQSWNAQYGWRWMFTAVAAPAILFFLLALAIPESPRWLAGRMRPREAEQVLARIGGEAYAAAELAAIEDALYAATASRAGWADLFNGPVRKLVWVGIALAALQQWSGINILFNYAEEIYKSAGYGVSGIMFNIVITGAINLIFTVVAMTFVDRLGRRKLMLLGCAGVGLCHLGASLAYHAGWHGSAVLLLTLAAIACYSMTLAPVTWVLISEIFPNRLRSLGVSTAVAALWAASFGLTYTFPFLDREFSTSGAFLVYAAVCFLGFVFVAKFVPETRGKTLEEIESEAMRSTSGN</sequence>
<protein>
    <submittedName>
        <fullName evidence="12">Sugar transporter</fullName>
    </submittedName>
</protein>
<comment type="subcellular location">
    <subcellularLocation>
        <location evidence="1">Cell membrane</location>
        <topology evidence="1">Multi-pass membrane protein</topology>
    </subcellularLocation>
</comment>
<keyword evidence="5 12" id="KW-0762">Sugar transport</keyword>
<keyword evidence="6 10" id="KW-0812">Transmembrane</keyword>
<dbReference type="InterPro" id="IPR003663">
    <property type="entry name" value="Sugar/inositol_transpt"/>
</dbReference>
<name>A0A2N9M2D9_9BACT</name>
<feature type="domain" description="Major facilitator superfamily (MFS) profile" evidence="11">
    <location>
        <begin position="26"/>
        <end position="460"/>
    </location>
</feature>
<dbReference type="NCBIfam" id="TIGR00879">
    <property type="entry name" value="SP"/>
    <property type="match status" value="1"/>
</dbReference>
<dbReference type="InterPro" id="IPR005829">
    <property type="entry name" value="Sugar_transporter_CS"/>
</dbReference>
<gene>
    <name evidence="12" type="ORF">SBA5_700011</name>
</gene>
<feature type="transmembrane region" description="Helical" evidence="10">
    <location>
        <begin position="194"/>
        <end position="215"/>
    </location>
</feature>
<dbReference type="PROSITE" id="PS50850">
    <property type="entry name" value="MFS"/>
    <property type="match status" value="1"/>
</dbReference>
<organism evidence="12 13">
    <name type="scientific">Candidatus Sulfuritelmatomonas gaucii</name>
    <dbReference type="NCBI Taxonomy" id="2043161"/>
    <lineage>
        <taxon>Bacteria</taxon>
        <taxon>Pseudomonadati</taxon>
        <taxon>Acidobacteriota</taxon>
        <taxon>Terriglobia</taxon>
        <taxon>Terriglobales</taxon>
        <taxon>Acidobacteriaceae</taxon>
        <taxon>Candidatus Sulfuritelmatomonas</taxon>
    </lineage>
</organism>
<keyword evidence="4" id="KW-1003">Cell membrane</keyword>
<dbReference type="EMBL" id="OKRB01000131">
    <property type="protein sequence ID" value="SPE29629.1"/>
    <property type="molecule type" value="Genomic_DNA"/>
</dbReference>
<dbReference type="GO" id="GO:0022857">
    <property type="term" value="F:transmembrane transporter activity"/>
    <property type="evidence" value="ECO:0007669"/>
    <property type="project" value="InterPro"/>
</dbReference>
<feature type="transmembrane region" description="Helical" evidence="10">
    <location>
        <begin position="21"/>
        <end position="42"/>
    </location>
</feature>
<dbReference type="PANTHER" id="PTHR48020:SF12">
    <property type="entry name" value="PROTON MYO-INOSITOL COTRANSPORTER"/>
    <property type="match status" value="1"/>
</dbReference>
<feature type="transmembrane region" description="Helical" evidence="10">
    <location>
        <begin position="118"/>
        <end position="139"/>
    </location>
</feature>
<dbReference type="Proteomes" id="UP000239735">
    <property type="component" value="Unassembled WGS sequence"/>
</dbReference>
<dbReference type="Gene3D" id="1.20.1250.20">
    <property type="entry name" value="MFS general substrate transporter like domains"/>
    <property type="match status" value="2"/>
</dbReference>
<keyword evidence="3 9" id="KW-0813">Transport</keyword>
<feature type="transmembrane region" description="Helical" evidence="10">
    <location>
        <begin position="308"/>
        <end position="331"/>
    </location>
</feature>
<feature type="transmembrane region" description="Helical" evidence="10">
    <location>
        <begin position="62"/>
        <end position="81"/>
    </location>
</feature>
<dbReference type="FunFam" id="1.20.1250.20:FF:000122">
    <property type="entry name" value="D-xylose transporter XylE"/>
    <property type="match status" value="1"/>
</dbReference>
<dbReference type="InterPro" id="IPR036259">
    <property type="entry name" value="MFS_trans_sf"/>
</dbReference>
<evidence type="ECO:0000259" key="11">
    <source>
        <dbReference type="PROSITE" id="PS50850"/>
    </source>
</evidence>
<dbReference type="InterPro" id="IPR020846">
    <property type="entry name" value="MFS_dom"/>
</dbReference>
<dbReference type="OrthoDB" id="9783823at2"/>
<dbReference type="InterPro" id="IPR050814">
    <property type="entry name" value="Myo-inositol_Transporter"/>
</dbReference>
<feature type="transmembrane region" description="Helical" evidence="10">
    <location>
        <begin position="151"/>
        <end position="174"/>
    </location>
</feature>
<feature type="transmembrane region" description="Helical" evidence="10">
    <location>
        <begin position="343"/>
        <end position="364"/>
    </location>
</feature>
<feature type="transmembrane region" description="Helical" evidence="10">
    <location>
        <begin position="437"/>
        <end position="456"/>
    </location>
</feature>
<evidence type="ECO:0000256" key="8">
    <source>
        <dbReference type="ARBA" id="ARBA00023136"/>
    </source>
</evidence>
<accession>A0A2N9M2D9</accession>
<proteinExistence type="inferred from homology"/>
<dbReference type="PANTHER" id="PTHR48020">
    <property type="entry name" value="PROTON MYO-INOSITOL COTRANSPORTER"/>
    <property type="match status" value="1"/>
</dbReference>
<feature type="transmembrane region" description="Helical" evidence="10">
    <location>
        <begin position="93"/>
        <end position="112"/>
    </location>
</feature>
<evidence type="ECO:0000256" key="4">
    <source>
        <dbReference type="ARBA" id="ARBA00022475"/>
    </source>
</evidence>
<dbReference type="AlphaFoldDB" id="A0A2N9M2D9"/>
<dbReference type="InterPro" id="IPR005828">
    <property type="entry name" value="MFS_sugar_transport-like"/>
</dbReference>
<evidence type="ECO:0000256" key="1">
    <source>
        <dbReference type="ARBA" id="ARBA00004651"/>
    </source>
</evidence>
<dbReference type="PROSITE" id="PS00216">
    <property type="entry name" value="SUGAR_TRANSPORT_1"/>
    <property type="match status" value="1"/>
</dbReference>
<comment type="similarity">
    <text evidence="2 9">Belongs to the major facilitator superfamily. Sugar transporter (TC 2.A.1.1) family.</text>
</comment>
<evidence type="ECO:0000256" key="2">
    <source>
        <dbReference type="ARBA" id="ARBA00010992"/>
    </source>
</evidence>
<feature type="transmembrane region" description="Helical" evidence="10">
    <location>
        <begin position="276"/>
        <end position="296"/>
    </location>
</feature>
<evidence type="ECO:0000256" key="9">
    <source>
        <dbReference type="RuleBase" id="RU003346"/>
    </source>
</evidence>
<feature type="transmembrane region" description="Helical" evidence="10">
    <location>
        <begin position="370"/>
        <end position="393"/>
    </location>
</feature>
<evidence type="ECO:0000313" key="13">
    <source>
        <dbReference type="Proteomes" id="UP000239735"/>
    </source>
</evidence>
<dbReference type="SUPFAM" id="SSF103473">
    <property type="entry name" value="MFS general substrate transporter"/>
    <property type="match status" value="1"/>
</dbReference>
<reference evidence="13" key="1">
    <citation type="submission" date="2018-02" db="EMBL/GenBank/DDBJ databases">
        <authorList>
            <person name="Hausmann B."/>
        </authorList>
    </citation>
    <scope>NUCLEOTIDE SEQUENCE [LARGE SCALE GENOMIC DNA]</scope>
    <source>
        <strain evidence="13">Peat soil MAG SbA5</strain>
    </source>
</reference>
<evidence type="ECO:0000256" key="10">
    <source>
        <dbReference type="SAM" id="Phobius"/>
    </source>
</evidence>
<evidence type="ECO:0000313" key="12">
    <source>
        <dbReference type="EMBL" id="SPE29629.1"/>
    </source>
</evidence>
<dbReference type="Pfam" id="PF00083">
    <property type="entry name" value="Sugar_tr"/>
    <property type="match status" value="1"/>
</dbReference>
<dbReference type="GO" id="GO:0005886">
    <property type="term" value="C:plasma membrane"/>
    <property type="evidence" value="ECO:0007669"/>
    <property type="project" value="UniProtKB-SubCell"/>
</dbReference>
<keyword evidence="7 10" id="KW-1133">Transmembrane helix</keyword>
<keyword evidence="8 10" id="KW-0472">Membrane</keyword>
<evidence type="ECO:0000256" key="6">
    <source>
        <dbReference type="ARBA" id="ARBA00022692"/>
    </source>
</evidence>
<dbReference type="PRINTS" id="PR00171">
    <property type="entry name" value="SUGRTRNSPORT"/>
</dbReference>
<feature type="transmembrane region" description="Helical" evidence="10">
    <location>
        <begin position="405"/>
        <end position="425"/>
    </location>
</feature>
<evidence type="ECO:0000256" key="3">
    <source>
        <dbReference type="ARBA" id="ARBA00022448"/>
    </source>
</evidence>
<evidence type="ECO:0000256" key="5">
    <source>
        <dbReference type="ARBA" id="ARBA00022597"/>
    </source>
</evidence>
<evidence type="ECO:0000256" key="7">
    <source>
        <dbReference type="ARBA" id="ARBA00022989"/>
    </source>
</evidence>